<dbReference type="Proteomes" id="UP000054047">
    <property type="component" value="Unassembled WGS sequence"/>
</dbReference>
<dbReference type="EMBL" id="KN768052">
    <property type="protein sequence ID" value="KIH47161.1"/>
    <property type="molecule type" value="Genomic_DNA"/>
</dbReference>
<reference evidence="1 2" key="1">
    <citation type="submission" date="2013-12" db="EMBL/GenBank/DDBJ databases">
        <title>Draft genome of the parsitic nematode Ancylostoma duodenale.</title>
        <authorList>
            <person name="Mitreva M."/>
        </authorList>
    </citation>
    <scope>NUCLEOTIDE SEQUENCE [LARGE SCALE GENOMIC DNA]</scope>
    <source>
        <strain evidence="1 2">Zhejiang</strain>
    </source>
</reference>
<dbReference type="OrthoDB" id="8019190at2759"/>
<organism evidence="1 2">
    <name type="scientific">Ancylostoma duodenale</name>
    <dbReference type="NCBI Taxonomy" id="51022"/>
    <lineage>
        <taxon>Eukaryota</taxon>
        <taxon>Metazoa</taxon>
        <taxon>Ecdysozoa</taxon>
        <taxon>Nematoda</taxon>
        <taxon>Chromadorea</taxon>
        <taxon>Rhabditida</taxon>
        <taxon>Rhabditina</taxon>
        <taxon>Rhabditomorpha</taxon>
        <taxon>Strongyloidea</taxon>
        <taxon>Ancylostomatidae</taxon>
        <taxon>Ancylostomatinae</taxon>
        <taxon>Ancylostoma</taxon>
    </lineage>
</organism>
<dbReference type="AlphaFoldDB" id="A0A0C2FQD3"/>
<evidence type="ECO:0000313" key="1">
    <source>
        <dbReference type="EMBL" id="KIH47161.1"/>
    </source>
</evidence>
<dbReference type="GO" id="GO:0003676">
    <property type="term" value="F:nucleic acid binding"/>
    <property type="evidence" value="ECO:0007669"/>
    <property type="project" value="InterPro"/>
</dbReference>
<evidence type="ECO:0008006" key="3">
    <source>
        <dbReference type="Google" id="ProtNLM"/>
    </source>
</evidence>
<protein>
    <recommendedName>
        <fullName evidence="3">Integrase catalytic domain-containing protein</fullName>
    </recommendedName>
</protein>
<evidence type="ECO:0000313" key="2">
    <source>
        <dbReference type="Proteomes" id="UP000054047"/>
    </source>
</evidence>
<name>A0A0C2FQD3_9BILA</name>
<proteinExistence type="predicted"/>
<accession>A0A0C2FQD3</accession>
<sequence>MVPNLSTENFINALRRFVARRGIPETITCDNAPTFLLSEKILRAIKVTLPLEQLVTSSSNDPDYTPRKKHERYKLETKLSKPFVIHARPRSSFGKFGRNNT</sequence>
<keyword evidence="2" id="KW-1185">Reference proteome</keyword>
<dbReference type="InterPro" id="IPR036397">
    <property type="entry name" value="RNaseH_sf"/>
</dbReference>
<gene>
    <name evidence="1" type="ORF">ANCDUO_22780</name>
</gene>
<dbReference type="Gene3D" id="3.30.420.10">
    <property type="entry name" value="Ribonuclease H-like superfamily/Ribonuclease H"/>
    <property type="match status" value="1"/>
</dbReference>